<feature type="compositionally biased region" description="Basic residues" evidence="1">
    <location>
        <begin position="442"/>
        <end position="458"/>
    </location>
</feature>
<feature type="compositionally biased region" description="Low complexity" evidence="1">
    <location>
        <begin position="378"/>
        <end position="416"/>
    </location>
</feature>
<evidence type="ECO:0000256" key="1">
    <source>
        <dbReference type="SAM" id="MobiDB-lite"/>
    </source>
</evidence>
<comment type="caution">
    <text evidence="2">The sequence shown here is derived from an EMBL/GenBank/DDBJ whole genome shotgun (WGS) entry which is preliminary data.</text>
</comment>
<protein>
    <submittedName>
        <fullName evidence="2">Uncharacterized protein</fullName>
    </submittedName>
</protein>
<dbReference type="AlphaFoldDB" id="A0A369KBA9"/>
<feature type="region of interest" description="Disordered" evidence="1">
    <location>
        <begin position="440"/>
        <end position="466"/>
    </location>
</feature>
<organism evidence="2 3">
    <name type="scientific">Hypsizygus marmoreus</name>
    <name type="common">White beech mushroom</name>
    <name type="synonym">Agaricus marmoreus</name>
    <dbReference type="NCBI Taxonomy" id="39966"/>
    <lineage>
        <taxon>Eukaryota</taxon>
        <taxon>Fungi</taxon>
        <taxon>Dikarya</taxon>
        <taxon>Basidiomycota</taxon>
        <taxon>Agaricomycotina</taxon>
        <taxon>Agaricomycetes</taxon>
        <taxon>Agaricomycetidae</taxon>
        <taxon>Agaricales</taxon>
        <taxon>Tricholomatineae</taxon>
        <taxon>Lyophyllaceae</taxon>
        <taxon>Hypsizygus</taxon>
    </lineage>
</organism>
<dbReference type="EMBL" id="LUEZ02000004">
    <property type="protein sequence ID" value="RDB30730.1"/>
    <property type="molecule type" value="Genomic_DNA"/>
</dbReference>
<reference evidence="2" key="1">
    <citation type="submission" date="2018-04" db="EMBL/GenBank/DDBJ databases">
        <title>Whole genome sequencing of Hypsizygus marmoreus.</title>
        <authorList>
            <person name="Choi I.-G."/>
            <person name="Min B."/>
            <person name="Kim J.-G."/>
            <person name="Kim S."/>
            <person name="Oh Y.-L."/>
            <person name="Kong W.-S."/>
            <person name="Park H."/>
            <person name="Jeong J."/>
            <person name="Song E.-S."/>
        </authorList>
    </citation>
    <scope>NUCLEOTIDE SEQUENCE [LARGE SCALE GENOMIC DNA]</scope>
    <source>
        <strain evidence="2">51987-8</strain>
    </source>
</reference>
<accession>A0A369KBA9</accession>
<dbReference type="Proteomes" id="UP000076154">
    <property type="component" value="Unassembled WGS sequence"/>
</dbReference>
<keyword evidence="3" id="KW-1185">Reference proteome</keyword>
<proteinExistence type="predicted"/>
<feature type="region of interest" description="Disordered" evidence="1">
    <location>
        <begin position="366"/>
        <end position="416"/>
    </location>
</feature>
<dbReference type="STRING" id="39966.A0A369KBA9"/>
<evidence type="ECO:0000313" key="2">
    <source>
        <dbReference type="EMBL" id="RDB30730.1"/>
    </source>
</evidence>
<evidence type="ECO:0000313" key="3">
    <source>
        <dbReference type="Proteomes" id="UP000076154"/>
    </source>
</evidence>
<sequence>MAKSKGKTPFQCLLSASRKKSTHLLRSPWRTRTRRVTFKLTPAEKAVKKARRLEEKNTYREALRDAHDQVFSLAEGLRSCFQKHSTDYYLEEIMQGSRLKKNHKNAGSWNAFVSMEVKRINDELPEGVPRKKANELIGQIAMKWHTLSDEEKRSCTKDALSKLQDAREMRLLGSHNVPINAFHDTRVTLQTLEDEIEHLHARTGVEILMIAVRSKKEHFNRPHVVTTSDRISDFIELTAKENVFDLAVRLEAYMLSGVEGVVRNYVQEMCHIRSQLASLIFHKLKETAKGKVNRMYYHNFDTKITEKHGLIIKNWPLKTFCAPSEISSRIELNLLFNAWKSDTAHFYKLTQQEYDEWMERRSMGVAIPDPQPSAMDLDTSSSDSAPAACDPTSTVPSTSTGSIASTSLPTAPTAPVPAGGPLTANFVNVVSGENGSLITVTKKARKQRKDKGVPRKKRGAENLPTS</sequence>
<name>A0A369KBA9_HYPMA</name>
<dbReference type="InParanoid" id="A0A369KBA9"/>
<dbReference type="OrthoDB" id="3033638at2759"/>
<gene>
    <name evidence="2" type="ORF">Hypma_005885</name>
</gene>